<organism evidence="1 2">
    <name type="scientific">Lithospermum erythrorhizon</name>
    <name type="common">Purple gromwell</name>
    <name type="synonym">Lithospermum officinale var. erythrorhizon</name>
    <dbReference type="NCBI Taxonomy" id="34254"/>
    <lineage>
        <taxon>Eukaryota</taxon>
        <taxon>Viridiplantae</taxon>
        <taxon>Streptophyta</taxon>
        <taxon>Embryophyta</taxon>
        <taxon>Tracheophyta</taxon>
        <taxon>Spermatophyta</taxon>
        <taxon>Magnoliopsida</taxon>
        <taxon>eudicotyledons</taxon>
        <taxon>Gunneridae</taxon>
        <taxon>Pentapetalae</taxon>
        <taxon>asterids</taxon>
        <taxon>lamiids</taxon>
        <taxon>Boraginales</taxon>
        <taxon>Boraginaceae</taxon>
        <taxon>Boraginoideae</taxon>
        <taxon>Lithospermeae</taxon>
        <taxon>Lithospermum</taxon>
    </lineage>
</organism>
<reference evidence="1 2" key="1">
    <citation type="submission" date="2024-01" db="EMBL/GenBank/DDBJ databases">
        <title>The complete chloroplast genome sequence of Lithospermum erythrorhizon: insights into the phylogenetic relationship among Boraginaceae species and the maternal lineages of purple gromwells.</title>
        <authorList>
            <person name="Okada T."/>
            <person name="Watanabe K."/>
        </authorList>
    </citation>
    <scope>NUCLEOTIDE SEQUENCE [LARGE SCALE GENOMIC DNA]</scope>
</reference>
<gene>
    <name evidence="1" type="ORF">LIER_22213</name>
</gene>
<dbReference type="Proteomes" id="UP001454036">
    <property type="component" value="Unassembled WGS sequence"/>
</dbReference>
<accession>A0AAV3QVJ7</accession>
<dbReference type="AlphaFoldDB" id="A0AAV3QVJ7"/>
<proteinExistence type="predicted"/>
<sequence>MDFWDAMVGCSPSFIYKSILQSREVLRRGCRWILSDGNTIRMWQDTWVQGDSVEKLISPAPLGFEHARVVVLMDIEGKRWDVDVVRSLLLPCEAELVLKIPFPAFDYPDRAVWRDSPGGKFEVKSAFLLACRMTREKDLLPMSSSPPSGFWKYLLKWKLPPKVRHFLWRLYTNSLPTELGMPAFPHDFICPMDLLEFGASVLRGEDVRQLRQVVEFARNFLARFVQADRLINVECCIE</sequence>
<evidence type="ECO:0008006" key="3">
    <source>
        <dbReference type="Google" id="ProtNLM"/>
    </source>
</evidence>
<evidence type="ECO:0000313" key="1">
    <source>
        <dbReference type="EMBL" id="GAA0167236.1"/>
    </source>
</evidence>
<evidence type="ECO:0000313" key="2">
    <source>
        <dbReference type="Proteomes" id="UP001454036"/>
    </source>
</evidence>
<dbReference type="EMBL" id="BAABME010006013">
    <property type="protein sequence ID" value="GAA0167236.1"/>
    <property type="molecule type" value="Genomic_DNA"/>
</dbReference>
<name>A0AAV3QVJ7_LITER</name>
<comment type="caution">
    <text evidence="1">The sequence shown here is derived from an EMBL/GenBank/DDBJ whole genome shotgun (WGS) entry which is preliminary data.</text>
</comment>
<protein>
    <recommendedName>
        <fullName evidence="3">Reverse transcriptase zinc-binding domain-containing protein</fullName>
    </recommendedName>
</protein>
<keyword evidence="2" id="KW-1185">Reference proteome</keyword>